<feature type="region of interest" description="Disordered" evidence="1">
    <location>
        <begin position="124"/>
        <end position="143"/>
    </location>
</feature>
<feature type="domain" description="No apical meristem-associated C-terminal" evidence="2">
    <location>
        <begin position="250"/>
        <end position="358"/>
    </location>
</feature>
<dbReference type="Gramene" id="KXG31229">
    <property type="protein sequence ID" value="KXG31229"/>
    <property type="gene ID" value="SORBI_3004G311750"/>
</dbReference>
<dbReference type="AlphaFoldDB" id="A0A194YSL5"/>
<feature type="compositionally biased region" description="Basic and acidic residues" evidence="1">
    <location>
        <begin position="316"/>
        <end position="325"/>
    </location>
</feature>
<feature type="region of interest" description="Disordered" evidence="1">
    <location>
        <begin position="266"/>
        <end position="330"/>
    </location>
</feature>
<dbReference type="OMA" id="ANSSTWD"/>
<evidence type="ECO:0000256" key="1">
    <source>
        <dbReference type="SAM" id="MobiDB-lite"/>
    </source>
</evidence>
<sequence>SSPMDGGASRGINGGGLPPRPALAPTRRRAFIAPHPRPTSAPVDTNLSRTQERPFPSGGGGSGLPPRLCNDPPRLGPRALTFMEPHAGTWNANSSTWDAGSTTSSPAQTHVYEVADDDFSQIHWTPEYSDTTPSNGGKSKRGSNYSNLEDIQLCKSWINISNDPIIGNQQSGKTYWERIANHFHTNRDFDSDRTPNSLEHRFGIILKECMKFHGYYEEVERRHPSGIPYQEHLLEAQARYARKSNGKNCQFEHCWLTLRHTQKFESTLQGNKGPAKSRDVNLPVRSEQEDDDSTTRGQQSSSLPSAKKARPPGRKQSKEKLKNNEGDDEYKEMMQKLMVIKAEEHMMKKERWEKDMMVEQRRLRMDEERL</sequence>
<proteinExistence type="predicted"/>
<protein>
    <recommendedName>
        <fullName evidence="2">No apical meristem-associated C-terminal domain-containing protein</fullName>
    </recommendedName>
</protein>
<dbReference type="Proteomes" id="UP000000768">
    <property type="component" value="Chromosome 4"/>
</dbReference>
<dbReference type="STRING" id="4558.A0A194YSL5"/>
<dbReference type="PANTHER" id="PTHR45125">
    <property type="entry name" value="F21J9.4-RELATED"/>
    <property type="match status" value="1"/>
</dbReference>
<evidence type="ECO:0000313" key="4">
    <source>
        <dbReference type="Proteomes" id="UP000000768"/>
    </source>
</evidence>
<dbReference type="InParanoid" id="A0A194YSL5"/>
<reference evidence="4" key="2">
    <citation type="journal article" date="2018" name="Plant J.">
        <title>The Sorghum bicolor reference genome: improved assembly, gene annotations, a transcriptome atlas, and signatures of genome organization.</title>
        <authorList>
            <person name="McCormick R.F."/>
            <person name="Truong S.K."/>
            <person name="Sreedasyam A."/>
            <person name="Jenkins J."/>
            <person name="Shu S."/>
            <person name="Sims D."/>
            <person name="Kennedy M."/>
            <person name="Amirebrahimi M."/>
            <person name="Weers B.D."/>
            <person name="McKinley B."/>
            <person name="Mattison A."/>
            <person name="Morishige D.T."/>
            <person name="Grimwood J."/>
            <person name="Schmutz J."/>
            <person name="Mullet J.E."/>
        </authorList>
    </citation>
    <scope>NUCLEOTIDE SEQUENCE [LARGE SCALE GENOMIC DNA]</scope>
    <source>
        <strain evidence="4">cv. BTx623</strain>
    </source>
</reference>
<dbReference type="Pfam" id="PF14303">
    <property type="entry name" value="NAM-associated"/>
    <property type="match status" value="1"/>
</dbReference>
<reference evidence="3 4" key="1">
    <citation type="journal article" date="2009" name="Nature">
        <title>The Sorghum bicolor genome and the diversification of grasses.</title>
        <authorList>
            <person name="Paterson A.H."/>
            <person name="Bowers J.E."/>
            <person name="Bruggmann R."/>
            <person name="Dubchak I."/>
            <person name="Grimwood J."/>
            <person name="Gundlach H."/>
            <person name="Haberer G."/>
            <person name="Hellsten U."/>
            <person name="Mitros T."/>
            <person name="Poliakov A."/>
            <person name="Schmutz J."/>
            <person name="Spannagl M."/>
            <person name="Tang H."/>
            <person name="Wang X."/>
            <person name="Wicker T."/>
            <person name="Bharti A.K."/>
            <person name="Chapman J."/>
            <person name="Feltus F.A."/>
            <person name="Gowik U."/>
            <person name="Grigoriev I.V."/>
            <person name="Lyons E."/>
            <person name="Maher C.A."/>
            <person name="Martis M."/>
            <person name="Narechania A."/>
            <person name="Otillar R.P."/>
            <person name="Penning B.W."/>
            <person name="Salamov A.A."/>
            <person name="Wang Y."/>
            <person name="Zhang L."/>
            <person name="Carpita N.C."/>
            <person name="Freeling M."/>
            <person name="Gingle A.R."/>
            <person name="Hash C.T."/>
            <person name="Keller B."/>
            <person name="Klein P."/>
            <person name="Kresovich S."/>
            <person name="McCann M.C."/>
            <person name="Ming R."/>
            <person name="Peterson D.G."/>
            <person name="Mehboob-ur-Rahman"/>
            <person name="Ware D."/>
            <person name="Westhoff P."/>
            <person name="Mayer K.F."/>
            <person name="Messing J."/>
            <person name="Rokhsar D.S."/>
        </authorList>
    </citation>
    <scope>NUCLEOTIDE SEQUENCE [LARGE SCALE GENOMIC DNA]</scope>
    <source>
        <strain evidence="4">cv. BTx623</strain>
    </source>
</reference>
<accession>A0A194YSL5</accession>
<feature type="non-terminal residue" evidence="3">
    <location>
        <position position="370"/>
    </location>
</feature>
<dbReference type="InterPro" id="IPR029466">
    <property type="entry name" value="NAM-associated_C"/>
</dbReference>
<name>A0A194YSL5_SORBI</name>
<evidence type="ECO:0000313" key="3">
    <source>
        <dbReference type="EMBL" id="KXG31229.2"/>
    </source>
</evidence>
<feature type="region of interest" description="Disordered" evidence="1">
    <location>
        <begin position="1"/>
        <end position="75"/>
    </location>
</feature>
<dbReference type="PANTHER" id="PTHR45125:SF28">
    <property type="entry name" value="OS02G0603500 PROTEIN"/>
    <property type="match status" value="1"/>
</dbReference>
<feature type="compositionally biased region" description="Gly residues" evidence="1">
    <location>
        <begin position="8"/>
        <end position="17"/>
    </location>
</feature>
<evidence type="ECO:0000259" key="2">
    <source>
        <dbReference type="Pfam" id="PF14303"/>
    </source>
</evidence>
<dbReference type="EMBL" id="CM000763">
    <property type="protein sequence ID" value="KXG31229.2"/>
    <property type="molecule type" value="Genomic_DNA"/>
</dbReference>
<feature type="compositionally biased region" description="Polar residues" evidence="1">
    <location>
        <begin position="295"/>
        <end position="304"/>
    </location>
</feature>
<organism evidence="3 4">
    <name type="scientific">Sorghum bicolor</name>
    <name type="common">Sorghum</name>
    <name type="synonym">Sorghum vulgare</name>
    <dbReference type="NCBI Taxonomy" id="4558"/>
    <lineage>
        <taxon>Eukaryota</taxon>
        <taxon>Viridiplantae</taxon>
        <taxon>Streptophyta</taxon>
        <taxon>Embryophyta</taxon>
        <taxon>Tracheophyta</taxon>
        <taxon>Spermatophyta</taxon>
        <taxon>Magnoliopsida</taxon>
        <taxon>Liliopsida</taxon>
        <taxon>Poales</taxon>
        <taxon>Poaceae</taxon>
        <taxon>PACMAD clade</taxon>
        <taxon>Panicoideae</taxon>
        <taxon>Andropogonodae</taxon>
        <taxon>Andropogoneae</taxon>
        <taxon>Sorghinae</taxon>
        <taxon>Sorghum</taxon>
    </lineage>
</organism>
<feature type="compositionally biased region" description="Polar residues" evidence="1">
    <location>
        <begin position="128"/>
        <end position="143"/>
    </location>
</feature>
<keyword evidence="4" id="KW-1185">Reference proteome</keyword>
<gene>
    <name evidence="3" type="ORF">SORBI_3004G311750</name>
</gene>